<sequence>MSIPKNQHQSPTQTSLKHLQSTHQQQLTPNSQRILLETSFGAPPLASNANGMNGLNAKSTAPLRRAPKTVAFSNNGASYPPPPKYKPTTLSLCETRPNPFDGKIVDLIYDDWFGLAPLASPESLSELSSISSRASVSLNLNLSNSIEKFLNKVVIDAKTPSPPVTNQDEIYESQLHTPIVIRRTPKFSENLATCADDWKTQNNYKRMGKVFVTNPKITGSDSDSNGDGSFGTAESLPKTGCCNSNDNILKDNRMQQDWKSADNIDNKFDPRNSNKTFTVSDSAMLNDCKSQCPVCPCTKLPQEECCQKFDHISCIMMSAEEQRNSGKYSITNTTSSSDTYYSLTGSEMKVMSNDNAVIIGPKIVQ</sequence>
<keyword evidence="3" id="KW-1185">Reference proteome</keyword>
<evidence type="ECO:0000313" key="3">
    <source>
        <dbReference type="Proteomes" id="UP000183832"/>
    </source>
</evidence>
<dbReference type="OrthoDB" id="438440at2759"/>
<dbReference type="EMBL" id="CVRI01000020">
    <property type="protein sequence ID" value="CRK90801.1"/>
    <property type="molecule type" value="Genomic_DNA"/>
</dbReference>
<protein>
    <submittedName>
        <fullName evidence="2">CLUMA_CG004491, isoform A</fullName>
    </submittedName>
</protein>
<gene>
    <name evidence="2" type="ORF">CLUMA_CG004491</name>
</gene>
<feature type="region of interest" description="Disordered" evidence="1">
    <location>
        <begin position="1"/>
        <end position="28"/>
    </location>
</feature>
<dbReference type="AlphaFoldDB" id="A0A1J1HXE1"/>
<evidence type="ECO:0000313" key="2">
    <source>
        <dbReference type="EMBL" id="CRK90801.1"/>
    </source>
</evidence>
<reference evidence="2 3" key="1">
    <citation type="submission" date="2015-04" db="EMBL/GenBank/DDBJ databases">
        <authorList>
            <person name="Syromyatnikov M.Y."/>
            <person name="Popov V.N."/>
        </authorList>
    </citation>
    <scope>NUCLEOTIDE SEQUENCE [LARGE SCALE GENOMIC DNA]</scope>
</reference>
<accession>A0A1J1HXE1</accession>
<feature type="region of interest" description="Disordered" evidence="1">
    <location>
        <begin position="45"/>
        <end position="65"/>
    </location>
</feature>
<feature type="compositionally biased region" description="Polar residues" evidence="1">
    <location>
        <begin position="47"/>
        <end position="59"/>
    </location>
</feature>
<evidence type="ECO:0000256" key="1">
    <source>
        <dbReference type="SAM" id="MobiDB-lite"/>
    </source>
</evidence>
<organism evidence="2 3">
    <name type="scientific">Clunio marinus</name>
    <dbReference type="NCBI Taxonomy" id="568069"/>
    <lineage>
        <taxon>Eukaryota</taxon>
        <taxon>Metazoa</taxon>
        <taxon>Ecdysozoa</taxon>
        <taxon>Arthropoda</taxon>
        <taxon>Hexapoda</taxon>
        <taxon>Insecta</taxon>
        <taxon>Pterygota</taxon>
        <taxon>Neoptera</taxon>
        <taxon>Endopterygota</taxon>
        <taxon>Diptera</taxon>
        <taxon>Nematocera</taxon>
        <taxon>Chironomoidea</taxon>
        <taxon>Chironomidae</taxon>
        <taxon>Clunio</taxon>
    </lineage>
</organism>
<name>A0A1J1HXE1_9DIPT</name>
<proteinExistence type="predicted"/>
<dbReference type="Proteomes" id="UP000183832">
    <property type="component" value="Unassembled WGS sequence"/>
</dbReference>